<protein>
    <submittedName>
        <fullName evidence="1">Uncharacterized protein</fullName>
    </submittedName>
</protein>
<dbReference type="EMBL" id="HACG01001353">
    <property type="protein sequence ID" value="CEK48218.1"/>
    <property type="molecule type" value="Transcribed_RNA"/>
</dbReference>
<organism evidence="1">
    <name type="scientific">Arion vulgaris</name>
    <dbReference type="NCBI Taxonomy" id="1028688"/>
    <lineage>
        <taxon>Eukaryota</taxon>
        <taxon>Metazoa</taxon>
        <taxon>Spiralia</taxon>
        <taxon>Lophotrochozoa</taxon>
        <taxon>Mollusca</taxon>
        <taxon>Gastropoda</taxon>
        <taxon>Heterobranchia</taxon>
        <taxon>Euthyneura</taxon>
        <taxon>Panpulmonata</taxon>
        <taxon>Eupulmonata</taxon>
        <taxon>Stylommatophora</taxon>
        <taxon>Helicina</taxon>
        <taxon>Arionoidea</taxon>
        <taxon>Arionidae</taxon>
        <taxon>Arion</taxon>
    </lineage>
</organism>
<gene>
    <name evidence="1" type="primary">ORF3408</name>
</gene>
<accession>A0A0B6XWH2</accession>
<feature type="non-terminal residue" evidence="1">
    <location>
        <position position="1"/>
    </location>
</feature>
<evidence type="ECO:0000313" key="1">
    <source>
        <dbReference type="EMBL" id="CEK48218.1"/>
    </source>
</evidence>
<name>A0A0B6XWH2_9EUPU</name>
<reference evidence="1" key="1">
    <citation type="submission" date="2014-12" db="EMBL/GenBank/DDBJ databases">
        <title>Insight into the proteome of Arion vulgaris.</title>
        <authorList>
            <person name="Aradska J."/>
            <person name="Bulat T."/>
            <person name="Smidak R."/>
            <person name="Sarate P."/>
            <person name="Gangsoo J."/>
            <person name="Sialana F."/>
            <person name="Bilban M."/>
            <person name="Lubec G."/>
        </authorList>
    </citation>
    <scope>NUCLEOTIDE SEQUENCE</scope>
    <source>
        <tissue evidence="1">Skin</tissue>
    </source>
</reference>
<sequence>HPYSEERSETARHKQSVRGTSYLINQHIMGVISRIMLAKILGEKIKAPMDLSEVQ</sequence>
<proteinExistence type="predicted"/>
<dbReference type="AlphaFoldDB" id="A0A0B6XWH2"/>